<evidence type="ECO:0000256" key="1">
    <source>
        <dbReference type="SAM" id="MobiDB-lite"/>
    </source>
</evidence>
<comment type="caution">
    <text evidence="2">The sequence shown here is derived from an EMBL/GenBank/DDBJ whole genome shotgun (WGS) entry which is preliminary data.</text>
</comment>
<sequence>MNECWSLAHEGRRGSSHGGADVNKPRIRRSRRTADTRPAHAPLRAYKRARSPPTLRHRPPGRELRFRRSRELLLGKIWELWRHGEEKLQIKEHFQTRPASRLNIPESKKHL</sequence>
<keyword evidence="3" id="KW-1185">Reference proteome</keyword>
<accession>A0ABV0VYI7</accession>
<organism evidence="2 3">
    <name type="scientific">Xenotaenia resolanae</name>
    <dbReference type="NCBI Taxonomy" id="208358"/>
    <lineage>
        <taxon>Eukaryota</taxon>
        <taxon>Metazoa</taxon>
        <taxon>Chordata</taxon>
        <taxon>Craniata</taxon>
        <taxon>Vertebrata</taxon>
        <taxon>Euteleostomi</taxon>
        <taxon>Actinopterygii</taxon>
        <taxon>Neopterygii</taxon>
        <taxon>Teleostei</taxon>
        <taxon>Neoteleostei</taxon>
        <taxon>Acanthomorphata</taxon>
        <taxon>Ovalentaria</taxon>
        <taxon>Atherinomorphae</taxon>
        <taxon>Cyprinodontiformes</taxon>
        <taxon>Goodeidae</taxon>
        <taxon>Xenotaenia</taxon>
    </lineage>
</organism>
<name>A0ABV0VYI7_9TELE</name>
<feature type="region of interest" description="Disordered" evidence="1">
    <location>
        <begin position="1"/>
        <end position="62"/>
    </location>
</feature>
<feature type="compositionally biased region" description="Basic residues" evidence="1">
    <location>
        <begin position="45"/>
        <end position="59"/>
    </location>
</feature>
<gene>
    <name evidence="2" type="ORF">XENORESO_006756</name>
</gene>
<dbReference type="Proteomes" id="UP001444071">
    <property type="component" value="Unassembled WGS sequence"/>
</dbReference>
<protein>
    <submittedName>
        <fullName evidence="2">Uncharacterized protein</fullName>
    </submittedName>
</protein>
<reference evidence="2 3" key="1">
    <citation type="submission" date="2021-06" db="EMBL/GenBank/DDBJ databases">
        <authorList>
            <person name="Palmer J.M."/>
        </authorList>
    </citation>
    <scope>NUCLEOTIDE SEQUENCE [LARGE SCALE GENOMIC DNA]</scope>
    <source>
        <strain evidence="2 3">XR_2019</strain>
        <tissue evidence="2">Muscle</tissue>
    </source>
</reference>
<evidence type="ECO:0000313" key="2">
    <source>
        <dbReference type="EMBL" id="MEQ2262324.1"/>
    </source>
</evidence>
<proteinExistence type="predicted"/>
<dbReference type="EMBL" id="JAHRIM010020247">
    <property type="protein sequence ID" value="MEQ2262324.1"/>
    <property type="molecule type" value="Genomic_DNA"/>
</dbReference>
<evidence type="ECO:0000313" key="3">
    <source>
        <dbReference type="Proteomes" id="UP001444071"/>
    </source>
</evidence>